<keyword evidence="2" id="KW-1185">Reference proteome</keyword>
<accession>W6M7D5</accession>
<protein>
    <submittedName>
        <fullName evidence="1">Uncharacterized protein</fullName>
    </submittedName>
</protein>
<dbReference type="Proteomes" id="UP000035760">
    <property type="component" value="Unassembled WGS sequence"/>
</dbReference>
<sequence length="71" mass="7918">MKIGCVLDCTELPRDVRQRLLDRLSGRNDRSSVGFVKQIQSVFNSLQVGFLTSSFEGCRAHSNNSQIFIAA</sequence>
<evidence type="ECO:0000313" key="2">
    <source>
        <dbReference type="Proteomes" id="UP000035760"/>
    </source>
</evidence>
<comment type="caution">
    <text evidence="1">The sequence shown here is derived from an EMBL/GenBank/DDBJ whole genome shotgun (WGS) entry which is preliminary data.</text>
</comment>
<evidence type="ECO:0000313" key="1">
    <source>
        <dbReference type="EMBL" id="CDI03866.1"/>
    </source>
</evidence>
<dbReference type="EMBL" id="CBTJ020000080">
    <property type="protein sequence ID" value="CDI03866.1"/>
    <property type="molecule type" value="Genomic_DNA"/>
</dbReference>
<organism evidence="1 2">
    <name type="scientific">Candidatus Competibacter denitrificans Run_A_D11</name>
    <dbReference type="NCBI Taxonomy" id="1400863"/>
    <lineage>
        <taxon>Bacteria</taxon>
        <taxon>Pseudomonadati</taxon>
        <taxon>Pseudomonadota</taxon>
        <taxon>Gammaproteobacteria</taxon>
        <taxon>Candidatus Competibacteraceae</taxon>
        <taxon>Candidatus Competibacter</taxon>
    </lineage>
</organism>
<name>W6M7D5_9GAMM</name>
<reference evidence="1" key="2">
    <citation type="submission" date="2014-03" db="EMBL/GenBank/DDBJ databases">
        <title>Candidatus Competibacter-lineage genomes retrieved from metagenomes reveal functional metabolic diversity.</title>
        <authorList>
            <person name="McIlroy S.J."/>
            <person name="Albertsen M."/>
            <person name="Andresen E.K."/>
            <person name="Saunders A.M."/>
            <person name="Kristiansen R."/>
            <person name="Stokholm-Bjerregaard M."/>
            <person name="Nielsen K.L."/>
            <person name="Nielsen P.H."/>
        </authorList>
    </citation>
    <scope>NUCLEOTIDE SEQUENCE</scope>
    <source>
        <strain evidence="1">Run_A_D11</strain>
    </source>
</reference>
<proteinExistence type="predicted"/>
<gene>
    <name evidence="1" type="ORF">BN873_70014</name>
</gene>
<dbReference type="AlphaFoldDB" id="W6M7D5"/>
<reference evidence="1" key="1">
    <citation type="submission" date="2013-07" db="EMBL/GenBank/DDBJ databases">
        <authorList>
            <person name="McIlroy S."/>
        </authorList>
    </citation>
    <scope>NUCLEOTIDE SEQUENCE [LARGE SCALE GENOMIC DNA]</scope>
    <source>
        <strain evidence="1">Run_A_D11</strain>
    </source>
</reference>
<dbReference type="STRING" id="1400863.BN873_70014"/>